<evidence type="ECO:0000313" key="2">
    <source>
        <dbReference type="EMBL" id="ELU01252.1"/>
    </source>
</evidence>
<dbReference type="EMBL" id="KB305263">
    <property type="protein sequence ID" value="ELU01252.1"/>
    <property type="molecule type" value="Genomic_DNA"/>
</dbReference>
<evidence type="ECO:0000313" key="3">
    <source>
        <dbReference type="EnsemblMetazoa" id="CapteP216128"/>
    </source>
</evidence>
<sequence>MASASPSVVTRSCSVRCRPSTPLPQRRSLSLLQPQMASVSCDIDLPQSQSSFASLPPPPTISGAARIQLTLVQPPAPVSCDLNSSQPQSSSLGQCALSLPQLPTSSSRDLSNIPAAAGQLAISSTPTPRRPRLGLSSFRTSTPMNLTESCLAPSSDLSVTLPSARRPVPRTTPRHLTPKDADLPLPVESMEDRVGTWLQTTPDQPDVIHRVKRERRRASRFCLSLCCCCSQQSTEMPSSAASMEDIARKSKKEGKDKKREEDKDKTSKKKWRSHIKRIKNNLLNFHRIRVEFWANL</sequence>
<accession>R7UDA3</accession>
<evidence type="ECO:0000256" key="1">
    <source>
        <dbReference type="SAM" id="MobiDB-lite"/>
    </source>
</evidence>
<organism evidence="2">
    <name type="scientific">Capitella teleta</name>
    <name type="common">Polychaete worm</name>
    <dbReference type="NCBI Taxonomy" id="283909"/>
    <lineage>
        <taxon>Eukaryota</taxon>
        <taxon>Metazoa</taxon>
        <taxon>Spiralia</taxon>
        <taxon>Lophotrochozoa</taxon>
        <taxon>Annelida</taxon>
        <taxon>Polychaeta</taxon>
        <taxon>Sedentaria</taxon>
        <taxon>Scolecida</taxon>
        <taxon>Capitellidae</taxon>
        <taxon>Capitella</taxon>
    </lineage>
</organism>
<dbReference type="EnsemblMetazoa" id="CapteT216128">
    <property type="protein sequence ID" value="CapteP216128"/>
    <property type="gene ID" value="CapteG216128"/>
</dbReference>
<gene>
    <name evidence="2" type="ORF">CAPTEDRAFT_216128</name>
</gene>
<dbReference type="Proteomes" id="UP000014760">
    <property type="component" value="Unassembled WGS sequence"/>
</dbReference>
<dbReference type="AlphaFoldDB" id="R7UDA3"/>
<evidence type="ECO:0000313" key="4">
    <source>
        <dbReference type="Proteomes" id="UP000014760"/>
    </source>
</evidence>
<protein>
    <submittedName>
        <fullName evidence="2 3">Uncharacterized protein</fullName>
    </submittedName>
</protein>
<reference evidence="2 4" key="2">
    <citation type="journal article" date="2013" name="Nature">
        <title>Insights into bilaterian evolution from three spiralian genomes.</title>
        <authorList>
            <person name="Simakov O."/>
            <person name="Marletaz F."/>
            <person name="Cho S.J."/>
            <person name="Edsinger-Gonzales E."/>
            <person name="Havlak P."/>
            <person name="Hellsten U."/>
            <person name="Kuo D.H."/>
            <person name="Larsson T."/>
            <person name="Lv J."/>
            <person name="Arendt D."/>
            <person name="Savage R."/>
            <person name="Osoegawa K."/>
            <person name="de Jong P."/>
            <person name="Grimwood J."/>
            <person name="Chapman J.A."/>
            <person name="Shapiro H."/>
            <person name="Aerts A."/>
            <person name="Otillar R.P."/>
            <person name="Terry A.Y."/>
            <person name="Boore J.L."/>
            <person name="Grigoriev I.V."/>
            <person name="Lindberg D.R."/>
            <person name="Seaver E.C."/>
            <person name="Weisblat D.A."/>
            <person name="Putnam N.H."/>
            <person name="Rokhsar D.S."/>
        </authorList>
    </citation>
    <scope>NUCLEOTIDE SEQUENCE</scope>
    <source>
        <strain evidence="2 4">I ESC-2004</strain>
    </source>
</reference>
<dbReference type="HOGENOM" id="CLU_084012_0_0_1"/>
<feature type="region of interest" description="Disordered" evidence="1">
    <location>
        <begin position="157"/>
        <end position="184"/>
    </location>
</feature>
<feature type="region of interest" description="Disordered" evidence="1">
    <location>
        <begin position="238"/>
        <end position="272"/>
    </location>
</feature>
<keyword evidence="4" id="KW-1185">Reference proteome</keyword>
<dbReference type="EMBL" id="AMQN01025699">
    <property type="status" value="NOT_ANNOTATED_CDS"/>
    <property type="molecule type" value="Genomic_DNA"/>
</dbReference>
<reference evidence="3" key="3">
    <citation type="submission" date="2015-06" db="UniProtKB">
        <authorList>
            <consortium name="EnsemblMetazoa"/>
        </authorList>
    </citation>
    <scope>IDENTIFICATION</scope>
</reference>
<feature type="compositionally biased region" description="Basic and acidic residues" evidence="1">
    <location>
        <begin position="245"/>
        <end position="265"/>
    </location>
</feature>
<proteinExistence type="predicted"/>
<reference evidence="4" key="1">
    <citation type="submission" date="2012-12" db="EMBL/GenBank/DDBJ databases">
        <authorList>
            <person name="Hellsten U."/>
            <person name="Grimwood J."/>
            <person name="Chapman J.A."/>
            <person name="Shapiro H."/>
            <person name="Aerts A."/>
            <person name="Otillar R.P."/>
            <person name="Terry A.Y."/>
            <person name="Boore J.L."/>
            <person name="Simakov O."/>
            <person name="Marletaz F."/>
            <person name="Cho S.-J."/>
            <person name="Edsinger-Gonzales E."/>
            <person name="Havlak P."/>
            <person name="Kuo D.-H."/>
            <person name="Larsson T."/>
            <person name="Lv J."/>
            <person name="Arendt D."/>
            <person name="Savage R."/>
            <person name="Osoegawa K."/>
            <person name="de Jong P."/>
            <person name="Lindberg D.R."/>
            <person name="Seaver E.C."/>
            <person name="Weisblat D.A."/>
            <person name="Putnam N.H."/>
            <person name="Grigoriev I.V."/>
            <person name="Rokhsar D.S."/>
        </authorList>
    </citation>
    <scope>NUCLEOTIDE SEQUENCE</scope>
    <source>
        <strain evidence="4">I ESC-2004</strain>
    </source>
</reference>
<name>R7UDA3_CAPTE</name>